<keyword evidence="2" id="KW-1185">Reference proteome</keyword>
<name>A0ABQ5GLZ9_9ASTR</name>
<evidence type="ECO:0000313" key="2">
    <source>
        <dbReference type="Proteomes" id="UP001151760"/>
    </source>
</evidence>
<accession>A0ABQ5GLZ9</accession>
<organism evidence="1 2">
    <name type="scientific">Tanacetum coccineum</name>
    <dbReference type="NCBI Taxonomy" id="301880"/>
    <lineage>
        <taxon>Eukaryota</taxon>
        <taxon>Viridiplantae</taxon>
        <taxon>Streptophyta</taxon>
        <taxon>Embryophyta</taxon>
        <taxon>Tracheophyta</taxon>
        <taxon>Spermatophyta</taxon>
        <taxon>Magnoliopsida</taxon>
        <taxon>eudicotyledons</taxon>
        <taxon>Gunneridae</taxon>
        <taxon>Pentapetalae</taxon>
        <taxon>asterids</taxon>
        <taxon>campanulids</taxon>
        <taxon>Asterales</taxon>
        <taxon>Asteraceae</taxon>
        <taxon>Asteroideae</taxon>
        <taxon>Anthemideae</taxon>
        <taxon>Anthemidinae</taxon>
        <taxon>Tanacetum</taxon>
    </lineage>
</organism>
<sequence>MSTGGGSIRQQLANLDLRIIIDSSLIEWKELEEEEPTGNEWEDRKLARALLLDEEMRAVGAVRRRAVRVWMREAAICGQCSPSCMRGADISTSWPVQHRLTTTTVSKESYDGATVSRLRYASRTDRSRYSWTDESDEIGELGRQGPAADECTHNHVLSTRVAEHISRCGWCIGGVLMCWGPLGADEQLRHIEGFLAK</sequence>
<dbReference type="Proteomes" id="UP001151760">
    <property type="component" value="Unassembled WGS sequence"/>
</dbReference>
<reference evidence="1" key="1">
    <citation type="journal article" date="2022" name="Int. J. Mol. Sci.">
        <title>Draft Genome of Tanacetum Coccineum: Genomic Comparison of Closely Related Tanacetum-Family Plants.</title>
        <authorList>
            <person name="Yamashiro T."/>
            <person name="Shiraishi A."/>
            <person name="Nakayama K."/>
            <person name="Satake H."/>
        </authorList>
    </citation>
    <scope>NUCLEOTIDE SEQUENCE</scope>
</reference>
<proteinExistence type="predicted"/>
<dbReference type="EMBL" id="BQNB010018565">
    <property type="protein sequence ID" value="GJT75803.1"/>
    <property type="molecule type" value="Genomic_DNA"/>
</dbReference>
<evidence type="ECO:0000313" key="1">
    <source>
        <dbReference type="EMBL" id="GJT75803.1"/>
    </source>
</evidence>
<comment type="caution">
    <text evidence="1">The sequence shown here is derived from an EMBL/GenBank/DDBJ whole genome shotgun (WGS) entry which is preliminary data.</text>
</comment>
<protein>
    <submittedName>
        <fullName evidence="1">Uncharacterized protein</fullName>
    </submittedName>
</protein>
<reference evidence="1" key="2">
    <citation type="submission" date="2022-01" db="EMBL/GenBank/DDBJ databases">
        <authorList>
            <person name="Yamashiro T."/>
            <person name="Shiraishi A."/>
            <person name="Satake H."/>
            <person name="Nakayama K."/>
        </authorList>
    </citation>
    <scope>NUCLEOTIDE SEQUENCE</scope>
</reference>
<gene>
    <name evidence="1" type="ORF">Tco_1042528</name>
</gene>